<comment type="caution">
    <text evidence="5">The sequence shown here is derived from an EMBL/GenBank/DDBJ whole genome shotgun (WGS) entry which is preliminary data.</text>
</comment>
<feature type="non-terminal residue" evidence="5">
    <location>
        <position position="1"/>
    </location>
</feature>
<keyword evidence="3" id="KW-0472">Membrane</keyword>
<comment type="subcellular location">
    <subcellularLocation>
        <location evidence="1">Membrane</location>
    </subcellularLocation>
</comment>
<dbReference type="InterPro" id="IPR013783">
    <property type="entry name" value="Ig-like_fold"/>
</dbReference>
<sequence>EEPLKKKFLLKISGGNYTEFEPGRMRFHKQDFSLEILNTSRDDRRIYEYSVSKGPEEEVWQIQLEVFEPVAKPIIRILRRESSNGSCSLALRCSSERGDEVSYSWDSRDNGTGGICAGNGSVLNLSYSLRSAAFGCVCTASNPVSSRHAAFHSSQCSSQPRGVPGVRTELLVPLVVLGVTIIII</sequence>
<reference evidence="5 6" key="1">
    <citation type="submission" date="2019-09" db="EMBL/GenBank/DDBJ databases">
        <title>Bird 10,000 Genomes (B10K) Project - Family phase.</title>
        <authorList>
            <person name="Zhang G."/>
        </authorList>
    </citation>
    <scope>NUCLEOTIDE SEQUENCE [LARGE SCALE GENOMIC DNA]</scope>
    <source>
        <strain evidence="5">B10K-DU-012-38</strain>
        <tissue evidence="5">Muscle</tissue>
    </source>
</reference>
<keyword evidence="4" id="KW-0325">Glycoprotein</keyword>
<evidence type="ECO:0000313" key="6">
    <source>
        <dbReference type="Proteomes" id="UP000524542"/>
    </source>
</evidence>
<evidence type="ECO:0000256" key="1">
    <source>
        <dbReference type="ARBA" id="ARBA00004370"/>
    </source>
</evidence>
<dbReference type="GO" id="GO:0016020">
    <property type="term" value="C:membrane"/>
    <property type="evidence" value="ECO:0007669"/>
    <property type="project" value="UniProtKB-SubCell"/>
</dbReference>
<keyword evidence="2" id="KW-0732">Signal</keyword>
<dbReference type="AlphaFoldDB" id="A0A7K5SKW1"/>
<evidence type="ECO:0000313" key="5">
    <source>
        <dbReference type="EMBL" id="NWT92673.1"/>
    </source>
</evidence>
<accession>A0A7K5SKW1</accession>
<dbReference type="Proteomes" id="UP000524542">
    <property type="component" value="Unassembled WGS sequence"/>
</dbReference>
<feature type="non-terminal residue" evidence="5">
    <location>
        <position position="184"/>
    </location>
</feature>
<dbReference type="PANTHER" id="PTHR12080">
    <property type="entry name" value="SIGNALING LYMPHOCYTIC ACTIVATION MOLECULE"/>
    <property type="match status" value="1"/>
</dbReference>
<dbReference type="Gene3D" id="2.60.40.10">
    <property type="entry name" value="Immunoglobulins"/>
    <property type="match status" value="2"/>
</dbReference>
<name>A0A7K5SKW1_9FRIN</name>
<dbReference type="EMBL" id="VZRH01001003">
    <property type="protein sequence ID" value="NWT92673.1"/>
    <property type="molecule type" value="Genomic_DNA"/>
</dbReference>
<gene>
    <name evidence="5" type="primary">Slamf1</name>
    <name evidence="5" type="ORF">UROPYL_R07352</name>
</gene>
<keyword evidence="6" id="KW-1185">Reference proteome</keyword>
<evidence type="ECO:0000256" key="2">
    <source>
        <dbReference type="ARBA" id="ARBA00022729"/>
    </source>
</evidence>
<dbReference type="PANTHER" id="PTHR12080:SF55">
    <property type="entry name" value="LYMPHOCYTE FUNCTION-ASSOCIATED ANTIGEN 3"/>
    <property type="match status" value="1"/>
</dbReference>
<protein>
    <submittedName>
        <fullName evidence="5">SLAF1 protein</fullName>
    </submittedName>
</protein>
<proteinExistence type="predicted"/>
<dbReference type="InterPro" id="IPR015631">
    <property type="entry name" value="CD2/SLAM_rcpt"/>
</dbReference>
<evidence type="ECO:0000256" key="4">
    <source>
        <dbReference type="ARBA" id="ARBA00023180"/>
    </source>
</evidence>
<organism evidence="5 6">
    <name type="scientific">Urocynchramus pylzowi</name>
    <dbReference type="NCBI Taxonomy" id="571890"/>
    <lineage>
        <taxon>Eukaryota</taxon>
        <taxon>Metazoa</taxon>
        <taxon>Chordata</taxon>
        <taxon>Craniata</taxon>
        <taxon>Vertebrata</taxon>
        <taxon>Euteleostomi</taxon>
        <taxon>Archelosauria</taxon>
        <taxon>Archosauria</taxon>
        <taxon>Dinosauria</taxon>
        <taxon>Saurischia</taxon>
        <taxon>Theropoda</taxon>
        <taxon>Coelurosauria</taxon>
        <taxon>Aves</taxon>
        <taxon>Neognathae</taxon>
        <taxon>Neoaves</taxon>
        <taxon>Telluraves</taxon>
        <taxon>Australaves</taxon>
        <taxon>Passeriformes</taxon>
        <taxon>Passeroidea</taxon>
        <taxon>Fringillidae</taxon>
        <taxon>Urocynchramus</taxon>
    </lineage>
</organism>
<evidence type="ECO:0000256" key="3">
    <source>
        <dbReference type="ARBA" id="ARBA00023136"/>
    </source>
</evidence>